<dbReference type="PROSITE" id="PS50985">
    <property type="entry name" value="GRAS"/>
    <property type="match status" value="1"/>
</dbReference>
<reference evidence="4" key="1">
    <citation type="journal article" date="2009" name="Rice">
        <title>De Novo Next Generation Sequencing of Plant Genomes.</title>
        <authorList>
            <person name="Rounsley S."/>
            <person name="Marri P.R."/>
            <person name="Yu Y."/>
            <person name="He R."/>
            <person name="Sisneros N."/>
            <person name="Goicoechea J.L."/>
            <person name="Lee S.J."/>
            <person name="Angelova A."/>
            <person name="Kudrna D."/>
            <person name="Luo M."/>
            <person name="Affourtit J."/>
            <person name="Desany B."/>
            <person name="Knight J."/>
            <person name="Niazi F."/>
            <person name="Egholm M."/>
            <person name="Wing R.A."/>
        </authorList>
    </citation>
    <scope>NUCLEOTIDE SEQUENCE [LARGE SCALE GENOMIC DNA]</scope>
    <source>
        <strain evidence="4">cv. IRGC 105608</strain>
    </source>
</reference>
<comment type="caution">
    <text evidence="3">Lacks conserved residue(s) required for the propagation of feature annotation.</text>
</comment>
<dbReference type="Pfam" id="PF03514">
    <property type="entry name" value="GRAS"/>
    <property type="match status" value="1"/>
</dbReference>
<reference evidence="4" key="2">
    <citation type="submission" date="2015-03" db="UniProtKB">
        <authorList>
            <consortium name="EnsemblPlants"/>
        </authorList>
    </citation>
    <scope>IDENTIFICATION</scope>
</reference>
<feature type="region of interest" description="SAW" evidence="3">
    <location>
        <begin position="486"/>
        <end position="560"/>
    </location>
</feature>
<keyword evidence="2" id="KW-0804">Transcription</keyword>
<dbReference type="EnsemblPlants" id="OBART12G03770.1">
    <property type="protein sequence ID" value="OBART12G03770.1"/>
    <property type="gene ID" value="OBART12G03770"/>
</dbReference>
<dbReference type="Proteomes" id="UP000026960">
    <property type="component" value="Chromosome 12"/>
</dbReference>
<dbReference type="PaxDb" id="65489-OBART12G03770.1"/>
<comment type="similarity">
    <text evidence="3">Belongs to the GRAS family.</text>
</comment>
<sequence length="562" mass="61550">METMSYPCSLLIPFSTQFEEISSSSLLLWSPQAEENPHENANMYEFDADHSHDQIHQDHQFLDMMVIQESANEFDGNHSHDQIHQDHEFLETMVIQESANEFDGDHSHDQIHQDHEFLEMMAIQESANDVLQLQDDFSVPNADPLAASFEFDERLAVAGHENGNVVAAQEESAGDLLLAGAMAVDAGDAVHASAIMSRLDDLLADIAGRRSCEATSPVDHLAYYFARGLKLRISGAATPASSPPPPAANWSSPAYRMLQELTPFVKFAHFTANQAILEATEDDLDVHVVDFNVGEGVQWSSLMSDLAAAGRHRSSKPPLFHLTDVITSGAGTPRTADARRWLSEFAESLHLPFRYTSLHVHDGDDDDELHHELAMICNGSSSPPVILTCDDTTTTTNTPLRSRLKLLLLGTITILQPKLVILIEDELSRISKNPPSPSLAAPPPFPEFFSDAVAHFTAVMESTASCLVSYDDEAWLSLRRVGEEVVGPRVEDAVGRYGSLAGGAQMMEGLRAREVSGFSVAQGKMLAGLFGGGFGVVHQEKGRLALCWKSRPLISVSLWCPK</sequence>
<organism evidence="4">
    <name type="scientific">Oryza barthii</name>
    <dbReference type="NCBI Taxonomy" id="65489"/>
    <lineage>
        <taxon>Eukaryota</taxon>
        <taxon>Viridiplantae</taxon>
        <taxon>Streptophyta</taxon>
        <taxon>Embryophyta</taxon>
        <taxon>Tracheophyta</taxon>
        <taxon>Spermatophyta</taxon>
        <taxon>Magnoliopsida</taxon>
        <taxon>Liliopsida</taxon>
        <taxon>Poales</taxon>
        <taxon>Poaceae</taxon>
        <taxon>BOP clade</taxon>
        <taxon>Oryzoideae</taxon>
        <taxon>Oryzeae</taxon>
        <taxon>Oryzinae</taxon>
        <taxon>Oryza</taxon>
    </lineage>
</organism>
<dbReference type="Gramene" id="OBART12G03770.1">
    <property type="protein sequence ID" value="OBART12G03770.1"/>
    <property type="gene ID" value="OBART12G03770"/>
</dbReference>
<evidence type="ECO:0000256" key="3">
    <source>
        <dbReference type="PROSITE-ProRule" id="PRU01191"/>
    </source>
</evidence>
<evidence type="ECO:0000313" key="5">
    <source>
        <dbReference type="Proteomes" id="UP000026960"/>
    </source>
</evidence>
<protein>
    <submittedName>
        <fullName evidence="4">Uncharacterized protein</fullName>
    </submittedName>
</protein>
<evidence type="ECO:0000256" key="2">
    <source>
        <dbReference type="ARBA" id="ARBA00023163"/>
    </source>
</evidence>
<dbReference type="PANTHER" id="PTHR31636">
    <property type="entry name" value="OSJNBA0084A10.13 PROTEIN-RELATED"/>
    <property type="match status" value="1"/>
</dbReference>
<accession>A0A0D3HRQ8</accession>
<dbReference type="HOGENOM" id="CLU_011924_1_0_1"/>
<evidence type="ECO:0000313" key="4">
    <source>
        <dbReference type="EnsemblPlants" id="OBART12G03770.1"/>
    </source>
</evidence>
<name>A0A0D3HRQ8_9ORYZ</name>
<feature type="short sequence motif" description="VHIID" evidence="3">
    <location>
        <begin position="286"/>
        <end position="290"/>
    </location>
</feature>
<dbReference type="STRING" id="65489.A0A0D3HRQ8"/>
<proteinExistence type="inferred from homology"/>
<evidence type="ECO:0000256" key="1">
    <source>
        <dbReference type="ARBA" id="ARBA00023015"/>
    </source>
</evidence>
<dbReference type="InterPro" id="IPR005202">
    <property type="entry name" value="TF_GRAS"/>
</dbReference>
<keyword evidence="5" id="KW-1185">Reference proteome</keyword>
<keyword evidence="1" id="KW-0805">Transcription regulation</keyword>
<dbReference type="AlphaFoldDB" id="A0A0D3HRQ8"/>
<dbReference type="eggNOG" id="ENOG502RSU3">
    <property type="taxonomic scope" value="Eukaryota"/>
</dbReference>